<dbReference type="GO" id="GO:0015344">
    <property type="term" value="F:siderophore uptake transmembrane transporter activity"/>
    <property type="evidence" value="ECO:0007669"/>
    <property type="project" value="TreeGrafter"/>
</dbReference>
<evidence type="ECO:0000259" key="12">
    <source>
        <dbReference type="Pfam" id="PF00593"/>
    </source>
</evidence>
<protein>
    <submittedName>
        <fullName evidence="14">TonB-dependent receptor plug domain protein</fullName>
    </submittedName>
</protein>
<evidence type="ECO:0000256" key="8">
    <source>
        <dbReference type="ARBA" id="ARBA00023170"/>
    </source>
</evidence>
<dbReference type="PROSITE" id="PS52016">
    <property type="entry name" value="TONB_DEPENDENT_REC_3"/>
    <property type="match status" value="1"/>
</dbReference>
<keyword evidence="9 10" id="KW-0998">Cell outer membrane</keyword>
<keyword evidence="15" id="KW-1185">Reference proteome</keyword>
<dbReference type="AlphaFoldDB" id="D1PWJ5"/>
<gene>
    <name evidence="14" type="ORF">HMPREF0645_1330</name>
</gene>
<dbReference type="SUPFAM" id="SSF56935">
    <property type="entry name" value="Porins"/>
    <property type="match status" value="1"/>
</dbReference>
<comment type="similarity">
    <text evidence="10 11">Belongs to the TonB-dependent receptor family.</text>
</comment>
<evidence type="ECO:0000256" key="4">
    <source>
        <dbReference type="ARBA" id="ARBA00022692"/>
    </source>
</evidence>
<dbReference type="Proteomes" id="UP000003160">
    <property type="component" value="Unassembled WGS sequence"/>
</dbReference>
<dbReference type="OrthoDB" id="9758472at2"/>
<accession>D1PWJ5</accession>
<evidence type="ECO:0000256" key="5">
    <source>
        <dbReference type="ARBA" id="ARBA00022729"/>
    </source>
</evidence>
<comment type="caution">
    <text evidence="14">The sequence shown here is derived from an EMBL/GenBank/DDBJ whole genome shotgun (WGS) entry which is preliminary data.</text>
</comment>
<evidence type="ECO:0000313" key="14">
    <source>
        <dbReference type="EMBL" id="EFA44257.1"/>
    </source>
</evidence>
<evidence type="ECO:0000256" key="7">
    <source>
        <dbReference type="ARBA" id="ARBA00023136"/>
    </source>
</evidence>
<dbReference type="InterPro" id="IPR000531">
    <property type="entry name" value="Beta-barrel_TonB"/>
</dbReference>
<dbReference type="RefSeq" id="WP_007173434.1">
    <property type="nucleotide sequence ID" value="NZ_GG704780.1"/>
</dbReference>
<dbReference type="Pfam" id="PF07715">
    <property type="entry name" value="Plug"/>
    <property type="match status" value="1"/>
</dbReference>
<dbReference type="EMBL" id="ACKS01000057">
    <property type="protein sequence ID" value="EFA44257.1"/>
    <property type="molecule type" value="Genomic_DNA"/>
</dbReference>
<keyword evidence="2 10" id="KW-0813">Transport</keyword>
<dbReference type="PANTHER" id="PTHR30069">
    <property type="entry name" value="TONB-DEPENDENT OUTER MEMBRANE RECEPTOR"/>
    <property type="match status" value="1"/>
</dbReference>
<evidence type="ECO:0000256" key="11">
    <source>
        <dbReference type="RuleBase" id="RU003357"/>
    </source>
</evidence>
<name>D1PWJ5_9BACT</name>
<evidence type="ECO:0000313" key="15">
    <source>
        <dbReference type="Proteomes" id="UP000003160"/>
    </source>
</evidence>
<comment type="subcellular location">
    <subcellularLocation>
        <location evidence="1 10">Cell outer membrane</location>
        <topology evidence="1 10">Multi-pass membrane protein</topology>
    </subcellularLocation>
</comment>
<keyword evidence="3 10" id="KW-1134">Transmembrane beta strand</keyword>
<dbReference type="GO" id="GO:0044718">
    <property type="term" value="P:siderophore transmembrane transport"/>
    <property type="evidence" value="ECO:0007669"/>
    <property type="project" value="TreeGrafter"/>
</dbReference>
<dbReference type="Pfam" id="PF00593">
    <property type="entry name" value="TonB_dep_Rec_b-barrel"/>
    <property type="match status" value="1"/>
</dbReference>
<keyword evidence="8 14" id="KW-0675">Receptor</keyword>
<dbReference type="Gene3D" id="2.170.130.10">
    <property type="entry name" value="TonB-dependent receptor, plug domain"/>
    <property type="match status" value="1"/>
</dbReference>
<organism evidence="14 15">
    <name type="scientific">Hallella bergensis DSM 17361</name>
    <dbReference type="NCBI Taxonomy" id="585502"/>
    <lineage>
        <taxon>Bacteria</taxon>
        <taxon>Pseudomonadati</taxon>
        <taxon>Bacteroidota</taxon>
        <taxon>Bacteroidia</taxon>
        <taxon>Bacteroidales</taxon>
        <taxon>Prevotellaceae</taxon>
        <taxon>Hallella</taxon>
    </lineage>
</organism>
<keyword evidence="4 10" id="KW-0812">Transmembrane</keyword>
<evidence type="ECO:0000256" key="6">
    <source>
        <dbReference type="ARBA" id="ARBA00023077"/>
    </source>
</evidence>
<dbReference type="eggNOG" id="COG4206">
    <property type="taxonomic scope" value="Bacteria"/>
</dbReference>
<evidence type="ECO:0000256" key="9">
    <source>
        <dbReference type="ARBA" id="ARBA00023237"/>
    </source>
</evidence>
<dbReference type="InterPro" id="IPR036942">
    <property type="entry name" value="Beta-barrel_TonB_sf"/>
</dbReference>
<evidence type="ECO:0000256" key="10">
    <source>
        <dbReference type="PROSITE-ProRule" id="PRU01360"/>
    </source>
</evidence>
<dbReference type="Gene3D" id="2.40.170.20">
    <property type="entry name" value="TonB-dependent receptor, beta-barrel domain"/>
    <property type="match status" value="1"/>
</dbReference>
<reference evidence="14 15" key="1">
    <citation type="submission" date="2009-10" db="EMBL/GenBank/DDBJ databases">
        <authorList>
            <person name="Qin X."/>
            <person name="Bachman B."/>
            <person name="Battles P."/>
            <person name="Bell A."/>
            <person name="Bess C."/>
            <person name="Bickham C."/>
            <person name="Chaboub L."/>
            <person name="Chen D."/>
            <person name="Coyle M."/>
            <person name="Deiros D.R."/>
            <person name="Dinh H."/>
            <person name="Forbes L."/>
            <person name="Fowler G."/>
            <person name="Francisco L."/>
            <person name="Fu Q."/>
            <person name="Gubbala S."/>
            <person name="Hale W."/>
            <person name="Han Y."/>
            <person name="Hemphill L."/>
            <person name="Highlander S.K."/>
            <person name="Hirani K."/>
            <person name="Hogues M."/>
            <person name="Jackson L."/>
            <person name="Jakkamsetti A."/>
            <person name="Javaid M."/>
            <person name="Jiang H."/>
            <person name="Korchina V."/>
            <person name="Kovar C."/>
            <person name="Lara F."/>
            <person name="Lee S."/>
            <person name="Mata R."/>
            <person name="Mathew T."/>
            <person name="Moen C."/>
            <person name="Morales K."/>
            <person name="Munidasa M."/>
            <person name="Nazareth L."/>
            <person name="Ngo R."/>
            <person name="Nguyen L."/>
            <person name="Okwuonu G."/>
            <person name="Ongeri F."/>
            <person name="Patil S."/>
            <person name="Petrosino J."/>
            <person name="Pham C."/>
            <person name="Pham P."/>
            <person name="Pu L.-L."/>
            <person name="Puazo M."/>
            <person name="Raj R."/>
            <person name="Reid J."/>
            <person name="Rouhana J."/>
            <person name="Saada N."/>
            <person name="Shang Y."/>
            <person name="Simmons D."/>
            <person name="Thornton R."/>
            <person name="Warren J."/>
            <person name="Weissenberger G."/>
            <person name="Zhang J."/>
            <person name="Zhang L."/>
            <person name="Zhou C."/>
            <person name="Zhu D."/>
            <person name="Muzny D."/>
            <person name="Worley K."/>
            <person name="Gibbs R."/>
        </authorList>
    </citation>
    <scope>NUCLEOTIDE SEQUENCE [LARGE SCALE GENOMIC DNA]</scope>
    <source>
        <strain evidence="14 15">DSM 17361</strain>
    </source>
</reference>
<keyword evidence="6 11" id="KW-0798">TonB box</keyword>
<evidence type="ECO:0000256" key="1">
    <source>
        <dbReference type="ARBA" id="ARBA00004571"/>
    </source>
</evidence>
<dbReference type="InterPro" id="IPR039426">
    <property type="entry name" value="TonB-dep_rcpt-like"/>
</dbReference>
<feature type="domain" description="TonB-dependent receptor plug" evidence="13">
    <location>
        <begin position="84"/>
        <end position="189"/>
    </location>
</feature>
<evidence type="ECO:0000256" key="3">
    <source>
        <dbReference type="ARBA" id="ARBA00022452"/>
    </source>
</evidence>
<evidence type="ECO:0000259" key="13">
    <source>
        <dbReference type="Pfam" id="PF07715"/>
    </source>
</evidence>
<dbReference type="InterPro" id="IPR037066">
    <property type="entry name" value="Plug_dom_sf"/>
</dbReference>
<feature type="domain" description="TonB-dependent receptor-like beta-barrel" evidence="12">
    <location>
        <begin position="236"/>
        <end position="671"/>
    </location>
</feature>
<dbReference type="PANTHER" id="PTHR30069:SF29">
    <property type="entry name" value="HEMOGLOBIN AND HEMOGLOBIN-HAPTOGLOBIN-BINDING PROTEIN 1-RELATED"/>
    <property type="match status" value="1"/>
</dbReference>
<keyword evidence="7 10" id="KW-0472">Membrane</keyword>
<evidence type="ECO:0000256" key="2">
    <source>
        <dbReference type="ARBA" id="ARBA00022448"/>
    </source>
</evidence>
<dbReference type="GO" id="GO:0009279">
    <property type="term" value="C:cell outer membrane"/>
    <property type="evidence" value="ECO:0007669"/>
    <property type="project" value="UniProtKB-SubCell"/>
</dbReference>
<sequence>MKKQLYNKRSALVFKQFNRKSYSLFAALGKEVLIGVLSVATLSHAKADGISARPKAASDSIRFEEQRIDEVQVMGSRAPLTASQSARIVGIISRDDIQRAGAQTINDILKLSTGVDVRQRGGFGVQTDISINGGTFDQIAILLNGVPLSSPQTGHTAADFPVSLLDVERVEVLEGASARLLGSAAFSGAINIVTRTDHTRSVQAAGEGGSFGTFGGDVAVASGRLGNKAMTLTSRHQLSAGYVQSDGGTDNADFRKRRAFYQGTLSASGVDFDWQAGITSQDFGANTFYSAKFPNQYEETRRYIGSVGATIKPLEAHGSRHVSQLELRPMIYGHRDYDHFQLIKGATGAKAGENYHRTDVYGASLNMSFGWVGGKTALGADIRKERILSTAYGDMLAEEDQKHIHGTERTYSKEGKRTNTSLFAEHNVIIGGITLSAGILANRNTGLDQDFRFYPGIDLGYRPNSHWKLHVSWNKALRVPTYTDLYTSNKAQQGDLNLKPERNSAFKAGARFRTRGLEAVAGAFYSNGTNMIDWVYETETSTQYHAMNIGKLDNMGFNVEGTLNLSELVNPNFGMQRSSSGRVPVLLKVGYAYIHQKHETDQPIYKSLYALEYLRHKFVAELSHPIVSRLWASWSLRWQQRMNGYHPYAKLDGKLAWDEPGWQLYVKADNITGHRYYDLGGVRQPGLWIMAGGVVKIHF</sequence>
<proteinExistence type="inferred from homology"/>
<dbReference type="HOGENOM" id="CLU_008287_18_5_10"/>
<dbReference type="InterPro" id="IPR012910">
    <property type="entry name" value="Plug_dom"/>
</dbReference>
<keyword evidence="5" id="KW-0732">Signal</keyword>